<protein>
    <submittedName>
        <fullName evidence="2">Uncharacterized protein</fullName>
    </submittedName>
</protein>
<proteinExistence type="predicted"/>
<dbReference type="AlphaFoldDB" id="A0A1R3HB25"/>
<reference evidence="2 3" key="1">
    <citation type="submission" date="2013-09" db="EMBL/GenBank/DDBJ databases">
        <title>Corchorus capsularis genome sequencing.</title>
        <authorList>
            <person name="Alam M."/>
            <person name="Haque M.S."/>
            <person name="Islam M.S."/>
            <person name="Emdad E.M."/>
            <person name="Islam M.M."/>
            <person name="Ahmed B."/>
            <person name="Halim A."/>
            <person name="Hossen Q.M.M."/>
            <person name="Hossain M.Z."/>
            <person name="Ahmed R."/>
            <person name="Khan M.M."/>
            <person name="Islam R."/>
            <person name="Rashid M.M."/>
            <person name="Khan S.A."/>
            <person name="Rahman M.S."/>
            <person name="Alam M."/>
        </authorList>
    </citation>
    <scope>NUCLEOTIDE SEQUENCE [LARGE SCALE GENOMIC DNA]</scope>
    <source>
        <strain evidence="3">cv. CVL-1</strain>
        <tissue evidence="2">Whole seedling</tissue>
    </source>
</reference>
<name>A0A1R3HB25_COCAP</name>
<evidence type="ECO:0000256" key="1">
    <source>
        <dbReference type="SAM" id="MobiDB-lite"/>
    </source>
</evidence>
<dbReference type="Gramene" id="OMO67522">
    <property type="protein sequence ID" value="OMO67522"/>
    <property type="gene ID" value="CCACVL1_20484"/>
</dbReference>
<organism evidence="2 3">
    <name type="scientific">Corchorus capsularis</name>
    <name type="common">Jute</name>
    <dbReference type="NCBI Taxonomy" id="210143"/>
    <lineage>
        <taxon>Eukaryota</taxon>
        <taxon>Viridiplantae</taxon>
        <taxon>Streptophyta</taxon>
        <taxon>Embryophyta</taxon>
        <taxon>Tracheophyta</taxon>
        <taxon>Spermatophyta</taxon>
        <taxon>Magnoliopsida</taxon>
        <taxon>eudicotyledons</taxon>
        <taxon>Gunneridae</taxon>
        <taxon>Pentapetalae</taxon>
        <taxon>rosids</taxon>
        <taxon>malvids</taxon>
        <taxon>Malvales</taxon>
        <taxon>Malvaceae</taxon>
        <taxon>Grewioideae</taxon>
        <taxon>Apeibeae</taxon>
        <taxon>Corchorus</taxon>
    </lineage>
</organism>
<accession>A0A1R3HB25</accession>
<dbReference type="EMBL" id="AWWV01012399">
    <property type="protein sequence ID" value="OMO67522.1"/>
    <property type="molecule type" value="Genomic_DNA"/>
</dbReference>
<comment type="caution">
    <text evidence="2">The sequence shown here is derived from an EMBL/GenBank/DDBJ whole genome shotgun (WGS) entry which is preliminary data.</text>
</comment>
<gene>
    <name evidence="2" type="ORF">CCACVL1_20484</name>
</gene>
<evidence type="ECO:0000313" key="2">
    <source>
        <dbReference type="EMBL" id="OMO67522.1"/>
    </source>
</evidence>
<feature type="region of interest" description="Disordered" evidence="1">
    <location>
        <begin position="1"/>
        <end position="31"/>
    </location>
</feature>
<keyword evidence="3" id="KW-1185">Reference proteome</keyword>
<evidence type="ECO:0000313" key="3">
    <source>
        <dbReference type="Proteomes" id="UP000188268"/>
    </source>
</evidence>
<sequence length="31" mass="3324">MAAAYGSSDIKTLGPGSFNRAHPFTDQRKKA</sequence>
<dbReference type="Proteomes" id="UP000188268">
    <property type="component" value="Unassembled WGS sequence"/>
</dbReference>